<organism evidence="2">
    <name type="scientific">Anguilla anguilla</name>
    <name type="common">European freshwater eel</name>
    <name type="synonym">Muraena anguilla</name>
    <dbReference type="NCBI Taxonomy" id="7936"/>
    <lineage>
        <taxon>Eukaryota</taxon>
        <taxon>Metazoa</taxon>
        <taxon>Chordata</taxon>
        <taxon>Craniata</taxon>
        <taxon>Vertebrata</taxon>
        <taxon>Euteleostomi</taxon>
        <taxon>Actinopterygii</taxon>
        <taxon>Neopterygii</taxon>
        <taxon>Teleostei</taxon>
        <taxon>Anguilliformes</taxon>
        <taxon>Anguillidae</taxon>
        <taxon>Anguilla</taxon>
    </lineage>
</organism>
<name>A0A0E9SY35_ANGAN</name>
<sequence length="77" mass="8227">MHGAQYAETDIPAHVWDLSFQNLGLEPLCPHLRAELQSLVREDGLYGGVGCHGASGQGEEEQQGPAHLHRLPAATAS</sequence>
<feature type="region of interest" description="Disordered" evidence="1">
    <location>
        <begin position="51"/>
        <end position="77"/>
    </location>
</feature>
<accession>A0A0E9SY35</accession>
<protein>
    <submittedName>
        <fullName evidence="2">Uncharacterized protein</fullName>
    </submittedName>
</protein>
<evidence type="ECO:0000256" key="1">
    <source>
        <dbReference type="SAM" id="MobiDB-lite"/>
    </source>
</evidence>
<dbReference type="AlphaFoldDB" id="A0A0E9SY35"/>
<reference evidence="2" key="2">
    <citation type="journal article" date="2015" name="Fish Shellfish Immunol.">
        <title>Early steps in the European eel (Anguilla anguilla)-Vibrio vulnificus interaction in the gills: Role of the RtxA13 toxin.</title>
        <authorList>
            <person name="Callol A."/>
            <person name="Pajuelo D."/>
            <person name="Ebbesson L."/>
            <person name="Teles M."/>
            <person name="MacKenzie S."/>
            <person name="Amaro C."/>
        </authorList>
    </citation>
    <scope>NUCLEOTIDE SEQUENCE</scope>
</reference>
<dbReference type="EMBL" id="GBXM01063002">
    <property type="protein sequence ID" value="JAH45575.1"/>
    <property type="molecule type" value="Transcribed_RNA"/>
</dbReference>
<proteinExistence type="predicted"/>
<reference evidence="2" key="1">
    <citation type="submission" date="2014-11" db="EMBL/GenBank/DDBJ databases">
        <authorList>
            <person name="Amaro Gonzalez C."/>
        </authorList>
    </citation>
    <scope>NUCLEOTIDE SEQUENCE</scope>
</reference>
<evidence type="ECO:0000313" key="2">
    <source>
        <dbReference type="EMBL" id="JAH45575.1"/>
    </source>
</evidence>